<comment type="caution">
    <text evidence="8">The sequence shown here is derived from an EMBL/GenBank/DDBJ whole genome shotgun (WGS) entry which is preliminary data.</text>
</comment>
<protein>
    <submittedName>
        <fullName evidence="8">CAD87 protein</fullName>
    </submittedName>
</protein>
<keyword evidence="9" id="KW-1185">Reference proteome</keyword>
<dbReference type="GO" id="GO:0005509">
    <property type="term" value="F:calcium ion binding"/>
    <property type="evidence" value="ECO:0007669"/>
    <property type="project" value="UniProtKB-UniRule"/>
</dbReference>
<dbReference type="CDD" id="cd11304">
    <property type="entry name" value="Cadherin_repeat"/>
    <property type="match status" value="1"/>
</dbReference>
<keyword evidence="2" id="KW-0677">Repeat</keyword>
<feature type="non-terminal residue" evidence="8">
    <location>
        <position position="1"/>
    </location>
</feature>
<dbReference type="Gene3D" id="2.60.40.60">
    <property type="entry name" value="Cadherins"/>
    <property type="match status" value="1"/>
</dbReference>
<dbReference type="GO" id="GO:0045296">
    <property type="term" value="F:cadherin binding"/>
    <property type="evidence" value="ECO:0007669"/>
    <property type="project" value="TreeGrafter"/>
</dbReference>
<feature type="non-terminal residue" evidence="8">
    <location>
        <position position="257"/>
    </location>
</feature>
<dbReference type="GO" id="GO:0016342">
    <property type="term" value="C:catenin complex"/>
    <property type="evidence" value="ECO:0007669"/>
    <property type="project" value="TreeGrafter"/>
</dbReference>
<feature type="domain" description="Cadherin" evidence="7">
    <location>
        <begin position="1"/>
        <end position="77"/>
    </location>
</feature>
<keyword evidence="6" id="KW-1133">Transmembrane helix</keyword>
<dbReference type="GO" id="GO:0007156">
    <property type="term" value="P:homophilic cell adhesion via plasma membrane adhesion molecules"/>
    <property type="evidence" value="ECO:0007669"/>
    <property type="project" value="InterPro"/>
</dbReference>
<dbReference type="InterPro" id="IPR002126">
    <property type="entry name" value="Cadherin-like_dom"/>
</dbReference>
<dbReference type="PROSITE" id="PS50268">
    <property type="entry name" value="CADHERIN_2"/>
    <property type="match status" value="1"/>
</dbReference>
<accession>A0A7K9NMG9</accession>
<dbReference type="Pfam" id="PF00028">
    <property type="entry name" value="Cadherin"/>
    <property type="match status" value="1"/>
</dbReference>
<gene>
    <name evidence="8" type="primary">Cad87a</name>
    <name evidence="8" type="ORF">EDOCOE_R10669</name>
</gene>
<comment type="subcellular location">
    <subcellularLocation>
        <location evidence="1">Membrane</location>
    </subcellularLocation>
</comment>
<dbReference type="PANTHER" id="PTHR24027:SF438">
    <property type="entry name" value="CADHERIN 23"/>
    <property type="match status" value="1"/>
</dbReference>
<dbReference type="SMART" id="SM00112">
    <property type="entry name" value="CA"/>
    <property type="match status" value="1"/>
</dbReference>
<proteinExistence type="predicted"/>
<evidence type="ECO:0000256" key="6">
    <source>
        <dbReference type="SAM" id="Phobius"/>
    </source>
</evidence>
<sequence length="257" mass="28310">DPDSGDNGLLLYSLVRGQTDEFDIDENTGQIFTVSVAGKTGTFNLEVQAADQGTRRLTAWTTVIVTVDSSSSSNIVMLVLNQKINVVERNSAEVQRVLEDTLGWNVYVVDIYSEEIERRARSSTGETQVKIIVFDEAHQEVPAEDVKRKLREQKGGIEVELEKVFSASVSAAVGEAPAAPASPERAATIVLGVLLAITFIAFLAYVLLDLRRKRYRGKHGKQGLVKKVEIMEGIDNPWAVDKNGSLKSLEKPEYMNN</sequence>
<dbReference type="InterPro" id="IPR039808">
    <property type="entry name" value="Cadherin"/>
</dbReference>
<organism evidence="8 9">
    <name type="scientific">Edolisoma coerulescens</name>
    <dbReference type="NCBI Taxonomy" id="2585810"/>
    <lineage>
        <taxon>Eukaryota</taxon>
        <taxon>Metazoa</taxon>
        <taxon>Chordata</taxon>
        <taxon>Craniata</taxon>
        <taxon>Vertebrata</taxon>
        <taxon>Euteleostomi</taxon>
        <taxon>Archelosauria</taxon>
        <taxon>Archosauria</taxon>
        <taxon>Dinosauria</taxon>
        <taxon>Saurischia</taxon>
        <taxon>Theropoda</taxon>
        <taxon>Coelurosauria</taxon>
        <taxon>Aves</taxon>
        <taxon>Neognathae</taxon>
        <taxon>Neoaves</taxon>
        <taxon>Telluraves</taxon>
        <taxon>Australaves</taxon>
        <taxon>Passeriformes</taxon>
        <taxon>Corvoidea</taxon>
        <taxon>Campephagidae</taxon>
        <taxon>Edolisoma</taxon>
    </lineage>
</organism>
<dbReference type="AlphaFoldDB" id="A0A7K9NMG9"/>
<keyword evidence="6" id="KW-0812">Transmembrane</keyword>
<evidence type="ECO:0000256" key="4">
    <source>
        <dbReference type="ARBA" id="ARBA00023136"/>
    </source>
</evidence>
<evidence type="ECO:0000259" key="7">
    <source>
        <dbReference type="PROSITE" id="PS50268"/>
    </source>
</evidence>
<evidence type="ECO:0000313" key="8">
    <source>
        <dbReference type="EMBL" id="NXH88317.1"/>
    </source>
</evidence>
<evidence type="ECO:0000256" key="5">
    <source>
        <dbReference type="PROSITE-ProRule" id="PRU00043"/>
    </source>
</evidence>
<dbReference type="PANTHER" id="PTHR24027">
    <property type="entry name" value="CADHERIN-23"/>
    <property type="match status" value="1"/>
</dbReference>
<evidence type="ECO:0000256" key="2">
    <source>
        <dbReference type="ARBA" id="ARBA00022737"/>
    </source>
</evidence>
<evidence type="ECO:0000256" key="3">
    <source>
        <dbReference type="ARBA" id="ARBA00022837"/>
    </source>
</evidence>
<evidence type="ECO:0000256" key="1">
    <source>
        <dbReference type="ARBA" id="ARBA00004370"/>
    </source>
</evidence>
<dbReference type="InterPro" id="IPR015919">
    <property type="entry name" value="Cadherin-like_sf"/>
</dbReference>
<keyword evidence="4 6" id="KW-0472">Membrane</keyword>
<keyword evidence="3 5" id="KW-0106">Calcium</keyword>
<name>A0A7K9NMG9_9CORV</name>
<dbReference type="EMBL" id="VWZW01005507">
    <property type="protein sequence ID" value="NXH88317.1"/>
    <property type="molecule type" value="Genomic_DNA"/>
</dbReference>
<feature type="transmembrane region" description="Helical" evidence="6">
    <location>
        <begin position="186"/>
        <end position="208"/>
    </location>
</feature>
<reference evidence="8 9" key="1">
    <citation type="submission" date="2019-09" db="EMBL/GenBank/DDBJ databases">
        <title>Bird 10,000 Genomes (B10K) Project - Family phase.</title>
        <authorList>
            <person name="Zhang G."/>
        </authorList>
    </citation>
    <scope>NUCLEOTIDE SEQUENCE [LARGE SCALE GENOMIC DNA]</scope>
    <source>
        <strain evidence="8">B10K-DU-001-25</strain>
        <tissue evidence="8">Muscle</tissue>
    </source>
</reference>
<dbReference type="Proteomes" id="UP000526889">
    <property type="component" value="Unassembled WGS sequence"/>
</dbReference>
<dbReference type="GO" id="GO:0008013">
    <property type="term" value="F:beta-catenin binding"/>
    <property type="evidence" value="ECO:0007669"/>
    <property type="project" value="TreeGrafter"/>
</dbReference>
<dbReference type="GO" id="GO:0016477">
    <property type="term" value="P:cell migration"/>
    <property type="evidence" value="ECO:0007669"/>
    <property type="project" value="TreeGrafter"/>
</dbReference>
<dbReference type="SUPFAM" id="SSF49313">
    <property type="entry name" value="Cadherin-like"/>
    <property type="match status" value="1"/>
</dbReference>
<evidence type="ECO:0000313" key="9">
    <source>
        <dbReference type="Proteomes" id="UP000526889"/>
    </source>
</evidence>